<feature type="region of interest" description="Disordered" evidence="1">
    <location>
        <begin position="64"/>
        <end position="92"/>
    </location>
</feature>
<evidence type="ECO:0000256" key="1">
    <source>
        <dbReference type="SAM" id="MobiDB-lite"/>
    </source>
</evidence>
<dbReference type="AlphaFoldDB" id="A0A2P5BQC5"/>
<dbReference type="PANTHER" id="PTHR45631:SF202">
    <property type="entry name" value="SENESCENCE-INDUCED RECEPTOR-LIKE SERINE_THREONINE-PROTEIN KINASE"/>
    <property type="match status" value="1"/>
</dbReference>
<keyword evidence="3" id="KW-1185">Reference proteome</keyword>
<dbReference type="OrthoDB" id="1188652at2759"/>
<organism evidence="2 3">
    <name type="scientific">Trema orientale</name>
    <name type="common">Charcoal tree</name>
    <name type="synonym">Celtis orientalis</name>
    <dbReference type="NCBI Taxonomy" id="63057"/>
    <lineage>
        <taxon>Eukaryota</taxon>
        <taxon>Viridiplantae</taxon>
        <taxon>Streptophyta</taxon>
        <taxon>Embryophyta</taxon>
        <taxon>Tracheophyta</taxon>
        <taxon>Spermatophyta</taxon>
        <taxon>Magnoliopsida</taxon>
        <taxon>eudicotyledons</taxon>
        <taxon>Gunneridae</taxon>
        <taxon>Pentapetalae</taxon>
        <taxon>rosids</taxon>
        <taxon>fabids</taxon>
        <taxon>Rosales</taxon>
        <taxon>Cannabaceae</taxon>
        <taxon>Trema</taxon>
    </lineage>
</organism>
<feature type="compositionally biased region" description="Polar residues" evidence="1">
    <location>
        <begin position="64"/>
        <end position="85"/>
    </location>
</feature>
<evidence type="ECO:0000313" key="3">
    <source>
        <dbReference type="Proteomes" id="UP000237000"/>
    </source>
</evidence>
<sequence length="92" mass="10130">MLGNGDIRSIVDQRLQEDFETNSVWKAVETAMACVSPKSNKRPNTSQVVTELKECLTAELARTNQSRLTDSTSSTEIFSSTNLTSEHGPLAR</sequence>
<accession>A0A2P5BQC5</accession>
<dbReference type="Gene3D" id="1.10.510.10">
    <property type="entry name" value="Transferase(Phosphotransferase) domain 1"/>
    <property type="match status" value="1"/>
</dbReference>
<name>A0A2P5BQC5_TREOI</name>
<gene>
    <name evidence="2" type="ORF">TorRG33x02_312390</name>
</gene>
<dbReference type="STRING" id="63057.A0A2P5BQC5"/>
<dbReference type="PANTHER" id="PTHR45631">
    <property type="entry name" value="OS07G0107800 PROTEIN-RELATED"/>
    <property type="match status" value="1"/>
</dbReference>
<protein>
    <submittedName>
        <fullName evidence="2">Uncharacterized protein</fullName>
    </submittedName>
</protein>
<evidence type="ECO:0000313" key="2">
    <source>
        <dbReference type="EMBL" id="PON51007.1"/>
    </source>
</evidence>
<dbReference type="EMBL" id="JXTC01000479">
    <property type="protein sequence ID" value="PON51007.1"/>
    <property type="molecule type" value="Genomic_DNA"/>
</dbReference>
<dbReference type="InParanoid" id="A0A2P5BQC5"/>
<reference evidence="3" key="1">
    <citation type="submission" date="2016-06" db="EMBL/GenBank/DDBJ databases">
        <title>Parallel loss of symbiosis genes in relatives of nitrogen-fixing non-legume Parasponia.</title>
        <authorList>
            <person name="Van Velzen R."/>
            <person name="Holmer R."/>
            <person name="Bu F."/>
            <person name="Rutten L."/>
            <person name="Van Zeijl A."/>
            <person name="Liu W."/>
            <person name="Santuari L."/>
            <person name="Cao Q."/>
            <person name="Sharma T."/>
            <person name="Shen D."/>
            <person name="Roswanjaya Y."/>
            <person name="Wardhani T."/>
            <person name="Kalhor M.S."/>
            <person name="Jansen J."/>
            <person name="Van den Hoogen J."/>
            <person name="Gungor B."/>
            <person name="Hartog M."/>
            <person name="Hontelez J."/>
            <person name="Verver J."/>
            <person name="Yang W.-C."/>
            <person name="Schijlen E."/>
            <person name="Repin R."/>
            <person name="Schilthuizen M."/>
            <person name="Schranz E."/>
            <person name="Heidstra R."/>
            <person name="Miyata K."/>
            <person name="Fedorova E."/>
            <person name="Kohlen W."/>
            <person name="Bisseling T."/>
            <person name="Smit S."/>
            <person name="Geurts R."/>
        </authorList>
    </citation>
    <scope>NUCLEOTIDE SEQUENCE [LARGE SCALE GENOMIC DNA]</scope>
    <source>
        <strain evidence="3">cv. RG33-2</strain>
    </source>
</reference>
<proteinExistence type="predicted"/>
<dbReference type="Proteomes" id="UP000237000">
    <property type="component" value="Unassembled WGS sequence"/>
</dbReference>
<comment type="caution">
    <text evidence="2">The sequence shown here is derived from an EMBL/GenBank/DDBJ whole genome shotgun (WGS) entry which is preliminary data.</text>
</comment>